<dbReference type="FunFam" id="1.20.120.1240:FF:000013">
    <property type="entry name" value="Dynamin-related protein 3A"/>
    <property type="match status" value="1"/>
</dbReference>
<dbReference type="SMART" id="SM00302">
    <property type="entry name" value="GED"/>
    <property type="match status" value="1"/>
</dbReference>
<dbReference type="STRING" id="157652.A0A371GL05"/>
<dbReference type="Gene3D" id="1.20.120.1240">
    <property type="entry name" value="Dynamin, middle domain"/>
    <property type="match status" value="2"/>
</dbReference>
<dbReference type="GO" id="GO:0016559">
    <property type="term" value="P:peroxisome fission"/>
    <property type="evidence" value="ECO:0007669"/>
    <property type="project" value="TreeGrafter"/>
</dbReference>
<dbReference type="SUPFAM" id="SSF52540">
    <property type="entry name" value="P-loop containing nucleoside triphosphate hydrolases"/>
    <property type="match status" value="1"/>
</dbReference>
<dbReference type="InterPro" id="IPR001401">
    <property type="entry name" value="Dynamin_GTPase"/>
</dbReference>
<feature type="domain" description="Dynamin-type G" evidence="15">
    <location>
        <begin position="41"/>
        <end position="320"/>
    </location>
</feature>
<evidence type="ECO:0000256" key="2">
    <source>
        <dbReference type="ARBA" id="ARBA00004275"/>
    </source>
</evidence>
<dbReference type="Pfam" id="PF00350">
    <property type="entry name" value="Dynamin_N"/>
    <property type="match status" value="1"/>
</dbReference>
<dbReference type="GO" id="GO:0008017">
    <property type="term" value="F:microtubule binding"/>
    <property type="evidence" value="ECO:0007669"/>
    <property type="project" value="TreeGrafter"/>
</dbReference>
<dbReference type="EMBL" id="QJKJ01005174">
    <property type="protein sequence ID" value="RDX91238.1"/>
    <property type="molecule type" value="Genomic_DNA"/>
</dbReference>
<dbReference type="PROSITE" id="PS51718">
    <property type="entry name" value="G_DYNAMIN_2"/>
    <property type="match status" value="1"/>
</dbReference>
<keyword evidence="4" id="KW-0132">Cell division</keyword>
<dbReference type="InterPro" id="IPR022812">
    <property type="entry name" value="Dynamin"/>
</dbReference>
<keyword evidence="10" id="KW-0505">Motor protein</keyword>
<evidence type="ECO:0000259" key="14">
    <source>
        <dbReference type="PROSITE" id="PS51388"/>
    </source>
</evidence>
<proteinExistence type="inferred from homology"/>
<dbReference type="Gene3D" id="3.40.50.300">
    <property type="entry name" value="P-loop containing nucleotide triphosphate hydrolases"/>
    <property type="match status" value="1"/>
</dbReference>
<dbReference type="GO" id="GO:0005739">
    <property type="term" value="C:mitochondrion"/>
    <property type="evidence" value="ECO:0007669"/>
    <property type="project" value="UniProtKB-SubCell"/>
</dbReference>
<evidence type="ECO:0000256" key="9">
    <source>
        <dbReference type="ARBA" id="ARBA00023140"/>
    </source>
</evidence>
<dbReference type="InterPro" id="IPR030381">
    <property type="entry name" value="G_DYNAMIN_dom"/>
</dbReference>
<dbReference type="GO" id="GO:0000266">
    <property type="term" value="P:mitochondrial fission"/>
    <property type="evidence" value="ECO:0007669"/>
    <property type="project" value="TreeGrafter"/>
</dbReference>
<dbReference type="FunFam" id="1.20.120.1240:FF:000018">
    <property type="entry name" value="Dynamin-related protein 3A"/>
    <property type="match status" value="1"/>
</dbReference>
<feature type="compositionally biased region" description="Basic and acidic residues" evidence="13">
    <location>
        <begin position="546"/>
        <end position="563"/>
    </location>
</feature>
<dbReference type="Pfam" id="PF01031">
    <property type="entry name" value="Dynamin_M"/>
    <property type="match status" value="1"/>
</dbReference>
<evidence type="ECO:0000256" key="13">
    <source>
        <dbReference type="SAM" id="MobiDB-lite"/>
    </source>
</evidence>
<keyword evidence="9" id="KW-0576">Peroxisome</keyword>
<keyword evidence="7" id="KW-0496">Mitochondrion</keyword>
<keyword evidence="8 12" id="KW-0342">GTP-binding</keyword>
<dbReference type="PROSITE" id="PS00410">
    <property type="entry name" value="G_DYNAMIN_1"/>
    <property type="match status" value="1"/>
</dbReference>
<comment type="caution">
    <text evidence="16">The sequence shown here is derived from an EMBL/GenBank/DDBJ whole genome shotgun (WGS) entry which is preliminary data.</text>
</comment>
<dbReference type="CDD" id="cd08771">
    <property type="entry name" value="DLP_1"/>
    <property type="match status" value="1"/>
</dbReference>
<dbReference type="GO" id="GO:0005525">
    <property type="term" value="F:GTP binding"/>
    <property type="evidence" value="ECO:0007669"/>
    <property type="project" value="UniProtKB-KW"/>
</dbReference>
<evidence type="ECO:0000313" key="17">
    <source>
        <dbReference type="Proteomes" id="UP000257109"/>
    </source>
</evidence>
<dbReference type="PANTHER" id="PTHR11566:SF21">
    <property type="entry name" value="DYNAMIN RELATED PROTEIN 1, ISOFORM A"/>
    <property type="match status" value="1"/>
</dbReference>
<evidence type="ECO:0000259" key="15">
    <source>
        <dbReference type="PROSITE" id="PS51718"/>
    </source>
</evidence>
<dbReference type="PRINTS" id="PR00195">
    <property type="entry name" value="DYNAMIN"/>
</dbReference>
<dbReference type="InterPro" id="IPR019762">
    <property type="entry name" value="Dynamin_GTPase_CS"/>
</dbReference>
<evidence type="ECO:0000256" key="10">
    <source>
        <dbReference type="ARBA" id="ARBA00023175"/>
    </source>
</evidence>
<dbReference type="PANTHER" id="PTHR11566">
    <property type="entry name" value="DYNAMIN"/>
    <property type="match status" value="1"/>
</dbReference>
<dbReference type="InterPro" id="IPR000375">
    <property type="entry name" value="Dynamin_stalk"/>
</dbReference>
<keyword evidence="6" id="KW-0378">Hydrolase</keyword>
<feature type="region of interest" description="Disordered" evidence="13">
    <location>
        <begin position="543"/>
        <end position="563"/>
    </location>
</feature>
<evidence type="ECO:0000256" key="5">
    <source>
        <dbReference type="ARBA" id="ARBA00022741"/>
    </source>
</evidence>
<dbReference type="InterPro" id="IPR020850">
    <property type="entry name" value="GED_dom"/>
</dbReference>
<dbReference type="PROSITE" id="PS51388">
    <property type="entry name" value="GED"/>
    <property type="match status" value="1"/>
</dbReference>
<keyword evidence="3" id="KW-0962">Peroxisome biogenesis</keyword>
<evidence type="ECO:0000256" key="3">
    <source>
        <dbReference type="ARBA" id="ARBA00022593"/>
    </source>
</evidence>
<evidence type="ECO:0000256" key="4">
    <source>
        <dbReference type="ARBA" id="ARBA00022618"/>
    </source>
</evidence>
<organism evidence="16 17">
    <name type="scientific">Mucuna pruriens</name>
    <name type="common">Velvet bean</name>
    <name type="synonym">Dolichos pruriens</name>
    <dbReference type="NCBI Taxonomy" id="157652"/>
    <lineage>
        <taxon>Eukaryota</taxon>
        <taxon>Viridiplantae</taxon>
        <taxon>Streptophyta</taxon>
        <taxon>Embryophyta</taxon>
        <taxon>Tracheophyta</taxon>
        <taxon>Spermatophyta</taxon>
        <taxon>Magnoliopsida</taxon>
        <taxon>eudicotyledons</taxon>
        <taxon>Gunneridae</taxon>
        <taxon>Pentapetalae</taxon>
        <taxon>rosids</taxon>
        <taxon>fabids</taxon>
        <taxon>Fabales</taxon>
        <taxon>Fabaceae</taxon>
        <taxon>Papilionoideae</taxon>
        <taxon>50 kb inversion clade</taxon>
        <taxon>NPAAA clade</taxon>
        <taxon>indigoferoid/millettioid clade</taxon>
        <taxon>Phaseoleae</taxon>
        <taxon>Mucuna</taxon>
    </lineage>
</organism>
<gene>
    <name evidence="16" type="primary">DRP3A</name>
    <name evidence="16" type="ORF">CR513_26805</name>
</gene>
<keyword evidence="5 12" id="KW-0547">Nucleotide-binding</keyword>
<dbReference type="Proteomes" id="UP000257109">
    <property type="component" value="Unassembled WGS sequence"/>
</dbReference>
<feature type="region of interest" description="Disordered" evidence="13">
    <location>
        <begin position="790"/>
        <end position="834"/>
    </location>
</feature>
<dbReference type="InterPro" id="IPR003130">
    <property type="entry name" value="GED"/>
</dbReference>
<dbReference type="InterPro" id="IPR045063">
    <property type="entry name" value="Dynamin_N"/>
</dbReference>
<evidence type="ECO:0000256" key="1">
    <source>
        <dbReference type="ARBA" id="ARBA00004173"/>
    </source>
</evidence>
<evidence type="ECO:0000256" key="12">
    <source>
        <dbReference type="RuleBase" id="RU003932"/>
    </source>
</evidence>
<dbReference type="OrthoDB" id="5061070at2759"/>
<dbReference type="GO" id="GO:0051301">
    <property type="term" value="P:cell division"/>
    <property type="evidence" value="ECO:0007669"/>
    <property type="project" value="UniProtKB-KW"/>
</dbReference>
<sequence>MADEVPSPPAPGATTAPLGSSVISLVNRLQDIFARVGSQSTIDLPQVAVVGSQSSGKSSVLEALVGRDFLPRGNDICTRRPLVLQLVQTKRKPDTPDDEYGEFLHLPGRKFHDFSDIRREIQAETDREAGGNKGVSDKQIRLKIFSPNVLDITLVDLPGITKVPVGDQPSDIEARIRTMIMSYIKTPTCLILAVTPANSDLANSDALQMAGVADPDGGLLLPCNRTIGVITKLDIMDRGTDARNLLLGKVIPLRLGYVGVVNRSQEDIQMNRSIKDALVAEEKFFRSRPVYSSLADSCGVPQLAKRLNQILAQHIKAVLPGLRARISTSLVSVAKEHASYGEITESKACAGQGALLLNILSKYCEAFSSMVEGKNEEMSTSELSGGARIHYIFQSIFVRSLEEVDPCEDLTDDDIRTAIQNATGPKSALFVPEVPFEVLVRRQISRLLDPSLQCARFIYDELIKISHRCMVTELQRFPFLRKRMDEVIGNFLREGLEPSENMIAHIIEMEMDYINTSHPNFIGGSKALEIAVQQTKSSRVAIPVSRQKDALESDKGSASERSVKSRAILARQANGVVTDPGVRAASDVEKIVPSGNTGGSSWGISSIFGGGDSRMTVKENIASKPHTEPVHSLEQSFSMIHLREPPPILRPSESNSETESIEITVTKLLLRSYYDIVRKNVEDFVPKAIMHFLVNNTKRELHNVFIKKLYRDNLFEEMLQEPDEIAVKRKRCRELLRAYQQAFKDLEELPLEAETVERGYSYPETTGLPKIHGLPTSSMYSSSSSGDYYAASPKYPKSKRSSHSGELQSPLHANADSNGSGRPFMSSFYPTVDA</sequence>
<keyword evidence="11" id="KW-0131">Cell cycle</keyword>
<protein>
    <submittedName>
        <fullName evidence="16">Dynamin-related protein 3A</fullName>
    </submittedName>
</protein>
<dbReference type="GO" id="GO:0005777">
    <property type="term" value="C:peroxisome"/>
    <property type="evidence" value="ECO:0007669"/>
    <property type="project" value="UniProtKB-SubCell"/>
</dbReference>
<dbReference type="AlphaFoldDB" id="A0A371GL05"/>
<dbReference type="Pfam" id="PF02212">
    <property type="entry name" value="GED"/>
    <property type="match status" value="1"/>
</dbReference>
<name>A0A371GL05_MUCPR</name>
<evidence type="ECO:0000256" key="8">
    <source>
        <dbReference type="ARBA" id="ARBA00023134"/>
    </source>
</evidence>
<comment type="similarity">
    <text evidence="12">Belongs to the TRAFAC class dynamin-like GTPase superfamily. Dynamin/Fzo/YdjA family.</text>
</comment>
<dbReference type="SMART" id="SM00053">
    <property type="entry name" value="DYNc"/>
    <property type="match status" value="1"/>
</dbReference>
<evidence type="ECO:0000313" key="16">
    <source>
        <dbReference type="EMBL" id="RDX91238.1"/>
    </source>
</evidence>
<keyword evidence="17" id="KW-1185">Reference proteome</keyword>
<evidence type="ECO:0000256" key="11">
    <source>
        <dbReference type="ARBA" id="ARBA00023306"/>
    </source>
</evidence>
<dbReference type="GO" id="GO:0003924">
    <property type="term" value="F:GTPase activity"/>
    <property type="evidence" value="ECO:0007669"/>
    <property type="project" value="InterPro"/>
</dbReference>
<comment type="subcellular location">
    <subcellularLocation>
        <location evidence="1">Mitochondrion</location>
    </subcellularLocation>
    <subcellularLocation>
        <location evidence="2">Peroxisome</location>
    </subcellularLocation>
</comment>
<feature type="domain" description="GED" evidence="14">
    <location>
        <begin position="663"/>
        <end position="754"/>
    </location>
</feature>
<reference evidence="16" key="1">
    <citation type="submission" date="2018-05" db="EMBL/GenBank/DDBJ databases">
        <title>Draft genome of Mucuna pruriens seed.</title>
        <authorList>
            <person name="Nnadi N.E."/>
            <person name="Vos R."/>
            <person name="Hasami M.H."/>
            <person name="Devisetty U.K."/>
            <person name="Aguiy J.C."/>
        </authorList>
    </citation>
    <scope>NUCLEOTIDE SEQUENCE [LARGE SCALE GENOMIC DNA]</scope>
    <source>
        <strain evidence="16">JCA_2017</strain>
    </source>
</reference>
<dbReference type="FunFam" id="3.40.50.300:FF:001027">
    <property type="entry name" value="dynamin-related protein 3A"/>
    <property type="match status" value="1"/>
</dbReference>
<accession>A0A371GL05</accession>
<dbReference type="GO" id="GO:0016020">
    <property type="term" value="C:membrane"/>
    <property type="evidence" value="ECO:0007669"/>
    <property type="project" value="TreeGrafter"/>
</dbReference>
<dbReference type="InterPro" id="IPR027417">
    <property type="entry name" value="P-loop_NTPase"/>
</dbReference>
<evidence type="ECO:0000256" key="7">
    <source>
        <dbReference type="ARBA" id="ARBA00023128"/>
    </source>
</evidence>
<evidence type="ECO:0000256" key="6">
    <source>
        <dbReference type="ARBA" id="ARBA00022801"/>
    </source>
</evidence>
<dbReference type="GO" id="GO:0005874">
    <property type="term" value="C:microtubule"/>
    <property type="evidence" value="ECO:0007669"/>
    <property type="project" value="TreeGrafter"/>
</dbReference>